<comment type="caution">
    <text evidence="2">The sequence shown here is derived from an EMBL/GenBank/DDBJ whole genome shotgun (WGS) entry which is preliminary data.</text>
</comment>
<dbReference type="Proteomes" id="UP001620397">
    <property type="component" value="Unassembled WGS sequence"/>
</dbReference>
<sequence length="140" mass="15149">MKIPVQKIGLLVILVSSACASAMQAKVRFIKFPDRDAETLGEIDKLSVNITCSRISRLSNIPELYDIHMGYEMPAQNAFEAVPRLGAAAVDLRKWSNVIGVSLPANPDDASCFSVTVTAEGRGDGVSVVTHKWTGRELGF</sequence>
<accession>A0ABW8KIW7</accession>
<keyword evidence="1" id="KW-0732">Signal</keyword>
<proteinExistence type="predicted"/>
<dbReference type="EMBL" id="JADIKL010000003">
    <property type="protein sequence ID" value="MFK2930629.1"/>
    <property type="molecule type" value="Genomic_DNA"/>
</dbReference>
<evidence type="ECO:0000313" key="2">
    <source>
        <dbReference type="EMBL" id="MFK2930629.1"/>
    </source>
</evidence>
<organism evidence="2 3">
    <name type="scientific">Dyella agri</name>
    <dbReference type="NCBI Taxonomy" id="1926869"/>
    <lineage>
        <taxon>Bacteria</taxon>
        <taxon>Pseudomonadati</taxon>
        <taxon>Pseudomonadota</taxon>
        <taxon>Gammaproteobacteria</taxon>
        <taxon>Lysobacterales</taxon>
        <taxon>Rhodanobacteraceae</taxon>
        <taxon>Dyella</taxon>
    </lineage>
</organism>
<evidence type="ECO:0000256" key="1">
    <source>
        <dbReference type="SAM" id="SignalP"/>
    </source>
</evidence>
<feature type="chain" id="PRO_5046520698" evidence="1">
    <location>
        <begin position="26"/>
        <end position="140"/>
    </location>
</feature>
<name>A0ABW8KIW7_9GAMM</name>
<dbReference type="RefSeq" id="WP_404537710.1">
    <property type="nucleotide sequence ID" value="NZ_JADIKL010000003.1"/>
</dbReference>
<reference evidence="2 3" key="1">
    <citation type="submission" date="2020-10" db="EMBL/GenBank/DDBJ databases">
        <title>Phylogeny of dyella-like bacteria.</title>
        <authorList>
            <person name="Fu J."/>
        </authorList>
    </citation>
    <scope>NUCLEOTIDE SEQUENCE [LARGE SCALE GENOMIC DNA]</scope>
    <source>
        <strain evidence="2 3">DKC-1</strain>
    </source>
</reference>
<protein>
    <submittedName>
        <fullName evidence="2">Uncharacterized protein</fullName>
    </submittedName>
</protein>
<evidence type="ECO:0000313" key="3">
    <source>
        <dbReference type="Proteomes" id="UP001620397"/>
    </source>
</evidence>
<keyword evidence="3" id="KW-1185">Reference proteome</keyword>
<dbReference type="PROSITE" id="PS51257">
    <property type="entry name" value="PROKAR_LIPOPROTEIN"/>
    <property type="match status" value="1"/>
</dbReference>
<feature type="signal peptide" evidence="1">
    <location>
        <begin position="1"/>
        <end position="25"/>
    </location>
</feature>
<gene>
    <name evidence="2" type="ORF">ISP14_07475</name>
</gene>